<sequence>MRILLVGATGLLGRSVREVLEERGHKVVTASRRDPGIAVDITDPDSITAMYDRAGPLDAVAVAAGWVPWKPFGDLTAPDVRGALGDKVFGQVELVRQGAGRIAEEGSFTLVSGVLAREPLPTGSMAALANGALEAFVRAAAIELPHRQRVNAVSATVFAEAMDTYESTFAGYEAVPVRRAALAYVRSIEGGRTGHVFVVE</sequence>
<keyword evidence="4" id="KW-1185">Reference proteome</keyword>
<evidence type="ECO:0000256" key="2">
    <source>
        <dbReference type="ARBA" id="ARBA00023002"/>
    </source>
</evidence>
<gene>
    <name evidence="3" type="ORF">HNR61_001227</name>
</gene>
<dbReference type="GO" id="GO:0016491">
    <property type="term" value="F:oxidoreductase activity"/>
    <property type="evidence" value="ECO:0007669"/>
    <property type="project" value="UniProtKB-KW"/>
</dbReference>
<dbReference type="CDD" id="cd11731">
    <property type="entry name" value="Lin1944_like_SDR_c"/>
    <property type="match status" value="1"/>
</dbReference>
<dbReference type="InterPro" id="IPR051122">
    <property type="entry name" value="SDR_DHRS6-like"/>
</dbReference>
<organism evidence="3 4">
    <name type="scientific">Actinomadura namibiensis</name>
    <dbReference type="NCBI Taxonomy" id="182080"/>
    <lineage>
        <taxon>Bacteria</taxon>
        <taxon>Bacillati</taxon>
        <taxon>Actinomycetota</taxon>
        <taxon>Actinomycetes</taxon>
        <taxon>Streptosporangiales</taxon>
        <taxon>Thermomonosporaceae</taxon>
        <taxon>Actinomadura</taxon>
    </lineage>
</organism>
<dbReference type="Pfam" id="PF13561">
    <property type="entry name" value="adh_short_C2"/>
    <property type="match status" value="1"/>
</dbReference>
<dbReference type="Proteomes" id="UP000572680">
    <property type="component" value="Unassembled WGS sequence"/>
</dbReference>
<comment type="caution">
    <text evidence="3">The sequence shown here is derived from an EMBL/GenBank/DDBJ whole genome shotgun (WGS) entry which is preliminary data.</text>
</comment>
<evidence type="ECO:0000313" key="3">
    <source>
        <dbReference type="EMBL" id="MBA8949629.1"/>
    </source>
</evidence>
<dbReference type="NCBIfam" id="NF005754">
    <property type="entry name" value="PRK07578.1"/>
    <property type="match status" value="1"/>
</dbReference>
<dbReference type="PANTHER" id="PTHR43477">
    <property type="entry name" value="DIHYDROANTICAPSIN 7-DEHYDROGENASE"/>
    <property type="match status" value="1"/>
</dbReference>
<dbReference type="Gene3D" id="3.40.50.720">
    <property type="entry name" value="NAD(P)-binding Rossmann-like Domain"/>
    <property type="match status" value="1"/>
</dbReference>
<name>A0A7W3LK76_ACTNM</name>
<dbReference type="InterPro" id="IPR036291">
    <property type="entry name" value="NAD(P)-bd_dom_sf"/>
</dbReference>
<dbReference type="AlphaFoldDB" id="A0A7W3LK76"/>
<accession>A0A7W3LK76</accession>
<proteinExistence type="inferred from homology"/>
<comment type="similarity">
    <text evidence="1">Belongs to the short-chain dehydrogenases/reductases (SDR) family.</text>
</comment>
<dbReference type="PANTHER" id="PTHR43477:SF1">
    <property type="entry name" value="DIHYDROANTICAPSIN 7-DEHYDROGENASE"/>
    <property type="match status" value="1"/>
</dbReference>
<keyword evidence="2" id="KW-0560">Oxidoreductase</keyword>
<reference evidence="3 4" key="1">
    <citation type="submission" date="2020-08" db="EMBL/GenBank/DDBJ databases">
        <title>Genomic Encyclopedia of Type Strains, Phase IV (KMG-IV): sequencing the most valuable type-strain genomes for metagenomic binning, comparative biology and taxonomic classification.</title>
        <authorList>
            <person name="Goeker M."/>
        </authorList>
    </citation>
    <scope>NUCLEOTIDE SEQUENCE [LARGE SCALE GENOMIC DNA]</scope>
    <source>
        <strain evidence="3 4">DSM 44197</strain>
    </source>
</reference>
<dbReference type="InterPro" id="IPR002347">
    <property type="entry name" value="SDR_fam"/>
</dbReference>
<dbReference type="EMBL" id="JACJIA010000001">
    <property type="protein sequence ID" value="MBA8949629.1"/>
    <property type="molecule type" value="Genomic_DNA"/>
</dbReference>
<dbReference type="RefSeq" id="WP_182842027.1">
    <property type="nucleotide sequence ID" value="NZ_BAAALP010000012.1"/>
</dbReference>
<protein>
    <submittedName>
        <fullName evidence="3">NAD(P)-dependent dehydrogenase (Short-subunit alcohol dehydrogenase family)</fullName>
    </submittedName>
</protein>
<dbReference type="SUPFAM" id="SSF51735">
    <property type="entry name" value="NAD(P)-binding Rossmann-fold domains"/>
    <property type="match status" value="1"/>
</dbReference>
<evidence type="ECO:0000313" key="4">
    <source>
        <dbReference type="Proteomes" id="UP000572680"/>
    </source>
</evidence>
<evidence type="ECO:0000256" key="1">
    <source>
        <dbReference type="ARBA" id="ARBA00006484"/>
    </source>
</evidence>